<evidence type="ECO:0000259" key="9">
    <source>
        <dbReference type="Pfam" id="PF02782"/>
    </source>
</evidence>
<evidence type="ECO:0000256" key="4">
    <source>
        <dbReference type="ARBA" id="ARBA00022777"/>
    </source>
</evidence>
<dbReference type="GO" id="GO:0019563">
    <property type="term" value="P:glycerol catabolic process"/>
    <property type="evidence" value="ECO:0007669"/>
    <property type="project" value="TreeGrafter"/>
</dbReference>
<dbReference type="Pfam" id="PF00370">
    <property type="entry name" value="FGGY_N"/>
    <property type="match status" value="1"/>
</dbReference>
<dbReference type="InterPro" id="IPR018484">
    <property type="entry name" value="FGGY_N"/>
</dbReference>
<evidence type="ECO:0000313" key="11">
    <source>
        <dbReference type="Proteomes" id="UP000317982"/>
    </source>
</evidence>
<dbReference type="SUPFAM" id="SSF53067">
    <property type="entry name" value="Actin-like ATPase domain"/>
    <property type="match status" value="2"/>
</dbReference>
<dbReference type="Pfam" id="PF02782">
    <property type="entry name" value="FGGY_C"/>
    <property type="match status" value="1"/>
</dbReference>
<dbReference type="GO" id="GO:0005829">
    <property type="term" value="C:cytosol"/>
    <property type="evidence" value="ECO:0007669"/>
    <property type="project" value="TreeGrafter"/>
</dbReference>
<evidence type="ECO:0000313" key="10">
    <source>
        <dbReference type="EMBL" id="TQS40650.1"/>
    </source>
</evidence>
<dbReference type="InterPro" id="IPR043129">
    <property type="entry name" value="ATPase_NBD"/>
</dbReference>
<dbReference type="GO" id="GO:0005524">
    <property type="term" value="F:ATP binding"/>
    <property type="evidence" value="ECO:0007669"/>
    <property type="project" value="UniProtKB-KW"/>
</dbReference>
<dbReference type="Proteomes" id="UP000317982">
    <property type="component" value="Unassembled WGS sequence"/>
</dbReference>
<organism evidence="10 11">
    <name type="scientific">Cryptosporangium phraense</name>
    <dbReference type="NCBI Taxonomy" id="2593070"/>
    <lineage>
        <taxon>Bacteria</taxon>
        <taxon>Bacillati</taxon>
        <taxon>Actinomycetota</taxon>
        <taxon>Actinomycetes</taxon>
        <taxon>Cryptosporangiales</taxon>
        <taxon>Cryptosporangiaceae</taxon>
        <taxon>Cryptosporangium</taxon>
    </lineage>
</organism>
<keyword evidence="3" id="KW-0547">Nucleotide-binding</keyword>
<dbReference type="GO" id="GO:0004370">
    <property type="term" value="F:glycerol kinase activity"/>
    <property type="evidence" value="ECO:0007669"/>
    <property type="project" value="TreeGrafter"/>
</dbReference>
<gene>
    <name evidence="10" type="ORF">FL583_33535</name>
</gene>
<keyword evidence="11" id="KW-1185">Reference proteome</keyword>
<dbReference type="PIRSF" id="PIRSF000538">
    <property type="entry name" value="GlpK"/>
    <property type="match status" value="1"/>
</dbReference>
<evidence type="ECO:0000259" key="8">
    <source>
        <dbReference type="Pfam" id="PF00370"/>
    </source>
</evidence>
<dbReference type="PANTHER" id="PTHR10196:SF69">
    <property type="entry name" value="GLYCEROL KINASE"/>
    <property type="match status" value="1"/>
</dbReference>
<accession>A0A545AHB0</accession>
<dbReference type="InParanoid" id="A0A545AHB0"/>
<evidence type="ECO:0000256" key="1">
    <source>
        <dbReference type="ARBA" id="ARBA00009156"/>
    </source>
</evidence>
<comment type="similarity">
    <text evidence="1 7">Belongs to the FGGY kinase family.</text>
</comment>
<name>A0A545AHB0_9ACTN</name>
<proteinExistence type="inferred from homology"/>
<evidence type="ECO:0000256" key="3">
    <source>
        <dbReference type="ARBA" id="ARBA00022741"/>
    </source>
</evidence>
<dbReference type="Gene3D" id="3.30.420.40">
    <property type="match status" value="2"/>
</dbReference>
<dbReference type="AlphaFoldDB" id="A0A545AHB0"/>
<dbReference type="PROSITE" id="PS00445">
    <property type="entry name" value="FGGY_KINASES_2"/>
    <property type="match status" value="1"/>
</dbReference>
<sequence length="491" mass="50940">MTDGTFRSTPHGLYSKAVNILAIDQGTSGTKAIVVDETGRVLAIAEETLHPRYLDGGGVEQDPRALLDSVLTAGRRAAAEAGRPLSAVALANQGETVLAWDRATGEPLTPAIVWQDRRAEAICAGLAAHAPAVAERTGLVLDCYFSAPKMRWIRDSLTRDGVVTTTDTWLVHHLCGAFVTDTSTASRSLLLDVDAVAWNDDLLDVFGLGDEQLPELVASDDVVGTTTAFGGELPVTGLIVDQQAALLAESCLSPGEAKCTYGTGAFLLAQLGGTAARSRAGLATSVAWTLRDGTAYCVDGQVYTAASAVRWLISLGLITGADQLDNASAAASDGVLCVPALAGLAAPWWDPGATATFSGMTLSTDRGHLVRAVLEGMAAQVAALAVLVGDDLGAALTRLRVDGGLTRSRVLLQAQADLAQLPVEVYPSPHATPLGAAACARLALDPTAVVADVVGGWRPSSVFEPLWTPDRAASHLARWREAAAFSSKGTS</sequence>
<dbReference type="InterPro" id="IPR018483">
    <property type="entry name" value="Carb_kinase_FGGY_CS"/>
</dbReference>
<feature type="domain" description="Carbohydrate kinase FGGY C-terminal" evidence="9">
    <location>
        <begin position="257"/>
        <end position="443"/>
    </location>
</feature>
<comment type="caution">
    <text evidence="10">The sequence shown here is derived from an EMBL/GenBank/DDBJ whole genome shotgun (WGS) entry which is preliminary data.</text>
</comment>
<dbReference type="EMBL" id="VIRS01000036">
    <property type="protein sequence ID" value="TQS40650.1"/>
    <property type="molecule type" value="Genomic_DNA"/>
</dbReference>
<dbReference type="InterPro" id="IPR018485">
    <property type="entry name" value="FGGY_C"/>
</dbReference>
<protein>
    <recommendedName>
        <fullName evidence="6">ATP:glycerol 3-phosphotransferase</fullName>
    </recommendedName>
</protein>
<feature type="domain" description="Carbohydrate kinase FGGY N-terminal" evidence="8">
    <location>
        <begin position="20"/>
        <end position="247"/>
    </location>
</feature>
<reference evidence="10 11" key="1">
    <citation type="submission" date="2019-07" db="EMBL/GenBank/DDBJ databases">
        <title>Cryptosporangium phraense sp. nov., isolated from plant litter.</title>
        <authorList>
            <person name="Suriyachadkun C."/>
        </authorList>
    </citation>
    <scope>NUCLEOTIDE SEQUENCE [LARGE SCALE GENOMIC DNA]</scope>
    <source>
        <strain evidence="10 11">A-T 5661</strain>
    </source>
</reference>
<keyword evidence="4 7" id="KW-0418">Kinase</keyword>
<dbReference type="OrthoDB" id="9805576at2"/>
<evidence type="ECO:0000256" key="7">
    <source>
        <dbReference type="RuleBase" id="RU003733"/>
    </source>
</evidence>
<keyword evidence="2 7" id="KW-0808">Transferase</keyword>
<keyword evidence="5" id="KW-0067">ATP-binding</keyword>
<dbReference type="InterPro" id="IPR000577">
    <property type="entry name" value="Carb_kinase_FGGY"/>
</dbReference>
<evidence type="ECO:0000256" key="6">
    <source>
        <dbReference type="ARBA" id="ARBA00043149"/>
    </source>
</evidence>
<evidence type="ECO:0000256" key="2">
    <source>
        <dbReference type="ARBA" id="ARBA00022679"/>
    </source>
</evidence>
<dbReference type="RefSeq" id="WP_142708911.1">
    <property type="nucleotide sequence ID" value="NZ_VIRS01000036.1"/>
</dbReference>
<evidence type="ECO:0000256" key="5">
    <source>
        <dbReference type="ARBA" id="ARBA00022840"/>
    </source>
</evidence>
<dbReference type="PANTHER" id="PTHR10196">
    <property type="entry name" value="SUGAR KINASE"/>
    <property type="match status" value="1"/>
</dbReference>